<feature type="transmembrane region" description="Helical" evidence="1">
    <location>
        <begin position="12"/>
        <end position="32"/>
    </location>
</feature>
<dbReference type="HOGENOM" id="CLU_157896_2_1_2"/>
<protein>
    <submittedName>
        <fullName evidence="2">Branched-chain amino acid transport</fullName>
    </submittedName>
</protein>
<evidence type="ECO:0000256" key="1">
    <source>
        <dbReference type="SAM" id="Phobius"/>
    </source>
</evidence>
<dbReference type="KEGG" id="mmq:MmarC5_1024"/>
<dbReference type="EMBL" id="CP000609">
    <property type="protein sequence ID" value="ABO35330.1"/>
    <property type="molecule type" value="Genomic_DNA"/>
</dbReference>
<reference evidence="2 3" key="1">
    <citation type="submission" date="2007-03" db="EMBL/GenBank/DDBJ databases">
        <title>Complete sequence of chromosome of Methanococcus maripaludis C5.</title>
        <authorList>
            <consortium name="US DOE Joint Genome Institute"/>
            <person name="Copeland A."/>
            <person name="Lucas S."/>
            <person name="Lapidus A."/>
            <person name="Barry K."/>
            <person name="Glavina del Rio T."/>
            <person name="Dalin E."/>
            <person name="Tice H."/>
            <person name="Pitluck S."/>
            <person name="Chertkov O."/>
            <person name="Brettin T."/>
            <person name="Bruce D."/>
            <person name="Han C."/>
            <person name="Detter J.C."/>
            <person name="Schmutz J."/>
            <person name="Larimer F."/>
            <person name="Land M."/>
            <person name="Hauser L."/>
            <person name="Kyrpides N."/>
            <person name="Mikhailova N."/>
            <person name="Sieprawska-Lupa M."/>
            <person name="Whitman W.B."/>
            <person name="Richardson P."/>
        </authorList>
    </citation>
    <scope>NUCLEOTIDE SEQUENCE [LARGE SCALE GENOMIC DNA]</scope>
    <source>
        <strain evidence="3">C5 / ATCC BAA-1333</strain>
    </source>
</reference>
<evidence type="ECO:0000313" key="2">
    <source>
        <dbReference type="EMBL" id="ABO35330.1"/>
    </source>
</evidence>
<keyword evidence="1" id="KW-0472">Membrane</keyword>
<keyword evidence="1" id="KW-1133">Transmembrane helix</keyword>
<accession>A4FYP6</accession>
<dbReference type="InterPro" id="IPR008407">
    <property type="entry name" value="Brnchd-chn_aa_trnsp_AzlD"/>
</dbReference>
<proteinExistence type="predicted"/>
<dbReference type="eggNOG" id="arCOG06625">
    <property type="taxonomic scope" value="Archaea"/>
</dbReference>
<keyword evidence="1" id="KW-0812">Transmembrane</keyword>
<evidence type="ECO:0000313" key="3">
    <source>
        <dbReference type="Proteomes" id="UP000000253"/>
    </source>
</evidence>
<dbReference type="Pfam" id="PF05437">
    <property type="entry name" value="AzlD"/>
    <property type="match status" value="1"/>
</dbReference>
<dbReference type="STRING" id="402880.MmarC5_1024"/>
<organism evidence="2 3">
    <name type="scientific">Methanococcus maripaludis (strain C5 / ATCC BAA-1333)</name>
    <dbReference type="NCBI Taxonomy" id="402880"/>
    <lineage>
        <taxon>Archaea</taxon>
        <taxon>Methanobacteriati</taxon>
        <taxon>Methanobacteriota</taxon>
        <taxon>Methanomada group</taxon>
        <taxon>Methanococci</taxon>
        <taxon>Methanococcales</taxon>
        <taxon>Methanococcaceae</taxon>
        <taxon>Methanococcus</taxon>
    </lineage>
</organism>
<feature type="transmembrane region" description="Helical" evidence="1">
    <location>
        <begin position="82"/>
        <end position="102"/>
    </location>
</feature>
<name>A4FYP6_METM5</name>
<dbReference type="AlphaFoldDB" id="A4FYP6"/>
<sequence>MVMAMSREEMVLLVIFMAIVTYIPRMLPIVLFKDSKLPHFWRAFFSYIPYAALASLIFPGIIYSTGNIYSAVFGGIVSLILAYYRLNVIIVVFGGIIGAYIVHTLI</sequence>
<gene>
    <name evidence="2" type="ordered locus">MmarC5_1024</name>
</gene>
<feature type="transmembrane region" description="Helical" evidence="1">
    <location>
        <begin position="44"/>
        <end position="62"/>
    </location>
</feature>
<dbReference type="Proteomes" id="UP000000253">
    <property type="component" value="Chromosome"/>
</dbReference>